<protein>
    <submittedName>
        <fullName evidence="6">FCD domain-containing protein</fullName>
    </submittedName>
    <submittedName>
        <fullName evidence="5">GntR family transcriptional regulator</fullName>
    </submittedName>
</protein>
<dbReference type="SMART" id="SM00345">
    <property type="entry name" value="HTH_GNTR"/>
    <property type="match status" value="1"/>
</dbReference>
<dbReference type="InterPro" id="IPR000524">
    <property type="entry name" value="Tscrpt_reg_HTH_GntR"/>
</dbReference>
<dbReference type="SUPFAM" id="SSF48008">
    <property type="entry name" value="GntR ligand-binding domain-like"/>
    <property type="match status" value="1"/>
</dbReference>
<proteinExistence type="predicted"/>
<feature type="domain" description="HTH gntR-type" evidence="4">
    <location>
        <begin position="37"/>
        <end position="104"/>
    </location>
</feature>
<dbReference type="SUPFAM" id="SSF46785">
    <property type="entry name" value="Winged helix' DNA-binding domain"/>
    <property type="match status" value="1"/>
</dbReference>
<dbReference type="GO" id="GO:0003700">
    <property type="term" value="F:DNA-binding transcription factor activity"/>
    <property type="evidence" value="ECO:0007669"/>
    <property type="project" value="InterPro"/>
</dbReference>
<dbReference type="InterPro" id="IPR011711">
    <property type="entry name" value="GntR_C"/>
</dbReference>
<dbReference type="Pfam" id="PF00392">
    <property type="entry name" value="GntR"/>
    <property type="match status" value="1"/>
</dbReference>
<dbReference type="InterPro" id="IPR008920">
    <property type="entry name" value="TF_FadR/GntR_C"/>
</dbReference>
<dbReference type="InterPro" id="IPR036390">
    <property type="entry name" value="WH_DNA-bd_sf"/>
</dbReference>
<dbReference type="EMBL" id="RAQU01000011">
    <property type="protein sequence ID" value="RKK05703.1"/>
    <property type="molecule type" value="Genomic_DNA"/>
</dbReference>
<dbReference type="Gene3D" id="1.20.120.530">
    <property type="entry name" value="GntR ligand-binding domain-like"/>
    <property type="match status" value="1"/>
</dbReference>
<keyword evidence="7" id="KW-1185">Reference proteome</keyword>
<evidence type="ECO:0000256" key="1">
    <source>
        <dbReference type="ARBA" id="ARBA00023015"/>
    </source>
</evidence>
<keyword evidence="3" id="KW-0804">Transcription</keyword>
<dbReference type="PROSITE" id="PS50949">
    <property type="entry name" value="HTH_GNTR"/>
    <property type="match status" value="1"/>
</dbReference>
<dbReference type="Gene3D" id="1.10.10.10">
    <property type="entry name" value="Winged helix-like DNA-binding domain superfamily/Winged helix DNA-binding domain"/>
    <property type="match status" value="1"/>
</dbReference>
<dbReference type="PANTHER" id="PTHR43537:SF41">
    <property type="entry name" value="TRANSCRIPTIONAL REGULATORY PROTEIN"/>
    <property type="match status" value="1"/>
</dbReference>
<dbReference type="InParanoid" id="A0A3A9JLQ5"/>
<dbReference type="Proteomes" id="UP000278036">
    <property type="component" value="Unassembled WGS sequence"/>
</dbReference>
<evidence type="ECO:0000259" key="4">
    <source>
        <dbReference type="PROSITE" id="PS50949"/>
    </source>
</evidence>
<dbReference type="CDD" id="cd07377">
    <property type="entry name" value="WHTH_GntR"/>
    <property type="match status" value="1"/>
</dbReference>
<dbReference type="Pfam" id="PF07729">
    <property type="entry name" value="FCD"/>
    <property type="match status" value="1"/>
</dbReference>
<evidence type="ECO:0000313" key="5">
    <source>
        <dbReference type="EMBL" id="RKK05703.1"/>
    </source>
</evidence>
<name>A0A3A9JLQ5_9PROT</name>
<accession>A0A3A9JLQ5</accession>
<dbReference type="EMBL" id="RFLX01000003">
    <property type="protein sequence ID" value="RMI25986.1"/>
    <property type="molecule type" value="Genomic_DNA"/>
</dbReference>
<dbReference type="GO" id="GO:0003677">
    <property type="term" value="F:DNA binding"/>
    <property type="evidence" value="ECO:0007669"/>
    <property type="project" value="UniProtKB-KW"/>
</dbReference>
<keyword evidence="1" id="KW-0805">Transcription regulation</keyword>
<gene>
    <name evidence="5" type="ORF">D6Z83_02960</name>
    <name evidence="6" type="ORF">EBE87_06260</name>
</gene>
<evidence type="ECO:0000313" key="6">
    <source>
        <dbReference type="EMBL" id="RMI25986.1"/>
    </source>
</evidence>
<dbReference type="OrthoDB" id="9812290at2"/>
<keyword evidence="2" id="KW-0238">DNA-binding</keyword>
<dbReference type="InterPro" id="IPR036388">
    <property type="entry name" value="WH-like_DNA-bd_sf"/>
</dbReference>
<evidence type="ECO:0000256" key="3">
    <source>
        <dbReference type="ARBA" id="ARBA00023163"/>
    </source>
</evidence>
<sequence length="248" mass="26966">MARHPLGRAAEHIVGLDPINGRISEMTRLVEAPPRWRTATEYVEATLKAAILEGRIPAGTPLRQDDIARDLDVSRMPVREALRRLEAQALVDAVPHKGAVVTDISAAKAADSFAIRQGLEEVALRLSIPHLSAEDLAQAEALIGVMEVEPDAGQLGQLNRRFHMALYARAGRPRLLLLVDRELAVFDRYLRFFLAARGRGGMAQDDHRALLQAARARDAEAAVAVLARHIEIAARGMAGFFASRAAGA</sequence>
<comment type="caution">
    <text evidence="5">The sequence shown here is derived from an EMBL/GenBank/DDBJ whole genome shotgun (WGS) entry which is preliminary data.</text>
</comment>
<dbReference type="Proteomes" id="UP000274097">
    <property type="component" value="Unassembled WGS sequence"/>
</dbReference>
<evidence type="ECO:0000313" key="7">
    <source>
        <dbReference type="Proteomes" id="UP000274097"/>
    </source>
</evidence>
<dbReference type="AlphaFoldDB" id="A0A3A9JLQ5"/>
<evidence type="ECO:0000313" key="8">
    <source>
        <dbReference type="Proteomes" id="UP000278036"/>
    </source>
</evidence>
<dbReference type="PANTHER" id="PTHR43537">
    <property type="entry name" value="TRANSCRIPTIONAL REGULATOR, GNTR FAMILY"/>
    <property type="match status" value="1"/>
</dbReference>
<dbReference type="SMART" id="SM00895">
    <property type="entry name" value="FCD"/>
    <property type="match status" value="1"/>
</dbReference>
<organism evidence="5 8">
    <name type="scientific">Teichococcus wenyumeiae</name>
    <dbReference type="NCBI Taxonomy" id="2478470"/>
    <lineage>
        <taxon>Bacteria</taxon>
        <taxon>Pseudomonadati</taxon>
        <taxon>Pseudomonadota</taxon>
        <taxon>Alphaproteobacteria</taxon>
        <taxon>Acetobacterales</taxon>
        <taxon>Roseomonadaceae</taxon>
        <taxon>Roseomonas</taxon>
    </lineage>
</organism>
<evidence type="ECO:0000256" key="2">
    <source>
        <dbReference type="ARBA" id="ARBA00023125"/>
    </source>
</evidence>
<reference evidence="5 8" key="1">
    <citation type="submission" date="2018-09" db="EMBL/GenBank/DDBJ databases">
        <title>Roseomonas sp. nov., isolated from feces of Tibetan antelopes in the Qinghai-Tibet plateau, China.</title>
        <authorList>
            <person name="Tian Z."/>
        </authorList>
    </citation>
    <scope>NUCLEOTIDE SEQUENCE [LARGE SCALE GENOMIC DNA]</scope>
    <source>
        <strain evidence="6 7">Z23</strain>
        <strain evidence="5 8">Z24</strain>
    </source>
</reference>